<dbReference type="RefSeq" id="WP_076157741.1">
    <property type="nucleotide sequence ID" value="NZ_JBEZVB010000023.1"/>
</dbReference>
<evidence type="ECO:0000313" key="3">
    <source>
        <dbReference type="Proteomes" id="UP000187486"/>
    </source>
</evidence>
<dbReference type="Proteomes" id="UP000187486">
    <property type="component" value="Unassembled WGS sequence"/>
</dbReference>
<dbReference type="AlphaFoldDB" id="A0A1R0KZ24"/>
<dbReference type="InterPro" id="IPR029045">
    <property type="entry name" value="ClpP/crotonase-like_dom_sf"/>
</dbReference>
<organism evidence="2 3">
    <name type="scientific">Amycolatopsis coloradensis</name>
    <dbReference type="NCBI Taxonomy" id="76021"/>
    <lineage>
        <taxon>Bacteria</taxon>
        <taxon>Bacillati</taxon>
        <taxon>Actinomycetota</taxon>
        <taxon>Actinomycetes</taxon>
        <taxon>Pseudonocardiales</taxon>
        <taxon>Pseudonocardiaceae</taxon>
        <taxon>Amycolatopsis</taxon>
    </lineage>
</organism>
<protein>
    <recommendedName>
        <fullName evidence="1">Tail specific protease domain-containing protein</fullName>
    </recommendedName>
</protein>
<dbReference type="OrthoDB" id="7314861at2"/>
<comment type="caution">
    <text evidence="2">The sequence shown here is derived from an EMBL/GenBank/DDBJ whole genome shotgun (WGS) entry which is preliminary data.</text>
</comment>
<feature type="domain" description="Tail specific protease" evidence="1">
    <location>
        <begin position="95"/>
        <end position="271"/>
    </location>
</feature>
<dbReference type="Gene3D" id="3.90.226.10">
    <property type="entry name" value="2-enoyl-CoA Hydratase, Chain A, domain 1"/>
    <property type="match status" value="1"/>
</dbReference>
<dbReference type="STRING" id="76021.BS329_08700"/>
<dbReference type="GO" id="GO:0008236">
    <property type="term" value="F:serine-type peptidase activity"/>
    <property type="evidence" value="ECO:0007669"/>
    <property type="project" value="InterPro"/>
</dbReference>
<proteinExistence type="predicted"/>
<reference evidence="2 3" key="1">
    <citation type="submission" date="2016-01" db="EMBL/GenBank/DDBJ databases">
        <title>Amycolatopsis coloradensis genome sequencing and assembly.</title>
        <authorList>
            <person name="Mayilraj S."/>
        </authorList>
    </citation>
    <scope>NUCLEOTIDE SEQUENCE [LARGE SCALE GENOMIC DNA]</scope>
    <source>
        <strain evidence="2 3">DSM 44225</strain>
    </source>
</reference>
<dbReference type="SUPFAM" id="SSF52096">
    <property type="entry name" value="ClpP/crotonase"/>
    <property type="match status" value="1"/>
</dbReference>
<dbReference type="InterPro" id="IPR005151">
    <property type="entry name" value="Tail-specific_protease"/>
</dbReference>
<accession>A0A1R0KZ24</accession>
<dbReference type="EMBL" id="MQUQ01000004">
    <property type="protein sequence ID" value="OLZ54590.1"/>
    <property type="molecule type" value="Genomic_DNA"/>
</dbReference>
<name>A0A1R0KZ24_9PSEU</name>
<keyword evidence="3" id="KW-1185">Reference proteome</keyword>
<evidence type="ECO:0000259" key="1">
    <source>
        <dbReference type="Pfam" id="PF03572"/>
    </source>
</evidence>
<dbReference type="GO" id="GO:0006508">
    <property type="term" value="P:proteolysis"/>
    <property type="evidence" value="ECO:0007669"/>
    <property type="project" value="InterPro"/>
</dbReference>
<sequence length="291" mass="30747">MSPAARGYLEHALDLLEGKALDRFTVNWPKVRVEAFARARDARVPADTHRAIRGAISTIGNRHTTLLEPAVASAAFPAGTAVPRGDLLDGRFARLTIPGFQADQTAAERYVSAGQDVIKRLDAAAPCGWLIDLGTNTGGNMWPMVTVLAPLLGDGRAGSFVGPDGSRIAWSVRGDHVLQGERTMGTNPVRLKTPSPPVAILVSQDTISSGEATLVSFLGLDRVRTFGQPTAGFSTANESFELSDGALLIVTTATMADRTGRRYGKSIAPDERTGDQVAAATAWLARDPACA</sequence>
<dbReference type="Pfam" id="PF03572">
    <property type="entry name" value="Peptidase_S41"/>
    <property type="match status" value="1"/>
</dbReference>
<evidence type="ECO:0000313" key="2">
    <source>
        <dbReference type="EMBL" id="OLZ54590.1"/>
    </source>
</evidence>
<gene>
    <name evidence="2" type="ORF">BS329_08700</name>
</gene>